<protein>
    <submittedName>
        <fullName evidence="1">Uncharacterized protein</fullName>
    </submittedName>
</protein>
<evidence type="ECO:0000313" key="1">
    <source>
        <dbReference type="EMBL" id="KKM98605.1"/>
    </source>
</evidence>
<accession>A0A0F9PC84</accession>
<dbReference type="AlphaFoldDB" id="A0A0F9PC84"/>
<dbReference type="EMBL" id="LAZR01005598">
    <property type="protein sequence ID" value="KKM98605.1"/>
    <property type="molecule type" value="Genomic_DNA"/>
</dbReference>
<sequence length="73" mass="8133">MISIRYGLKDFSVNRSTFIPKESDNSNSKPAKSKRLIPSLNSTIMSKSLSGVASPLIYEPKIDIFLAPQSFRN</sequence>
<name>A0A0F9PC84_9ZZZZ</name>
<gene>
    <name evidence="1" type="ORF">LCGC14_1156240</name>
</gene>
<comment type="caution">
    <text evidence="1">The sequence shown here is derived from an EMBL/GenBank/DDBJ whole genome shotgun (WGS) entry which is preliminary data.</text>
</comment>
<reference evidence="1" key="1">
    <citation type="journal article" date="2015" name="Nature">
        <title>Complex archaea that bridge the gap between prokaryotes and eukaryotes.</title>
        <authorList>
            <person name="Spang A."/>
            <person name="Saw J.H."/>
            <person name="Jorgensen S.L."/>
            <person name="Zaremba-Niedzwiedzka K."/>
            <person name="Martijn J."/>
            <person name="Lind A.E."/>
            <person name="van Eijk R."/>
            <person name="Schleper C."/>
            <person name="Guy L."/>
            <person name="Ettema T.J."/>
        </authorList>
    </citation>
    <scope>NUCLEOTIDE SEQUENCE</scope>
</reference>
<proteinExistence type="predicted"/>
<organism evidence="1">
    <name type="scientific">marine sediment metagenome</name>
    <dbReference type="NCBI Taxonomy" id="412755"/>
    <lineage>
        <taxon>unclassified sequences</taxon>
        <taxon>metagenomes</taxon>
        <taxon>ecological metagenomes</taxon>
    </lineage>
</organism>